<dbReference type="AlphaFoldDB" id="A0AAV7T3D7"/>
<accession>A0AAV7T3D7</accession>
<gene>
    <name evidence="2" type="ORF">NDU88_002786</name>
</gene>
<evidence type="ECO:0000313" key="3">
    <source>
        <dbReference type="Proteomes" id="UP001066276"/>
    </source>
</evidence>
<name>A0AAV7T3D7_PLEWA</name>
<evidence type="ECO:0000256" key="1">
    <source>
        <dbReference type="SAM" id="MobiDB-lite"/>
    </source>
</evidence>
<comment type="caution">
    <text evidence="2">The sequence shown here is derived from an EMBL/GenBank/DDBJ whole genome shotgun (WGS) entry which is preliminary data.</text>
</comment>
<proteinExistence type="predicted"/>
<dbReference type="EMBL" id="JANPWB010000007">
    <property type="protein sequence ID" value="KAJ1170915.1"/>
    <property type="molecule type" value="Genomic_DNA"/>
</dbReference>
<feature type="region of interest" description="Disordered" evidence="1">
    <location>
        <begin position="91"/>
        <end position="113"/>
    </location>
</feature>
<organism evidence="2 3">
    <name type="scientific">Pleurodeles waltl</name>
    <name type="common">Iberian ribbed newt</name>
    <dbReference type="NCBI Taxonomy" id="8319"/>
    <lineage>
        <taxon>Eukaryota</taxon>
        <taxon>Metazoa</taxon>
        <taxon>Chordata</taxon>
        <taxon>Craniata</taxon>
        <taxon>Vertebrata</taxon>
        <taxon>Euteleostomi</taxon>
        <taxon>Amphibia</taxon>
        <taxon>Batrachia</taxon>
        <taxon>Caudata</taxon>
        <taxon>Salamandroidea</taxon>
        <taxon>Salamandridae</taxon>
        <taxon>Pleurodelinae</taxon>
        <taxon>Pleurodeles</taxon>
    </lineage>
</organism>
<dbReference type="Proteomes" id="UP001066276">
    <property type="component" value="Chromosome 4_1"/>
</dbReference>
<evidence type="ECO:0000313" key="2">
    <source>
        <dbReference type="EMBL" id="KAJ1170915.1"/>
    </source>
</evidence>
<sequence length="187" mass="21582">MEKMENISKYVDMLKKLVRMCKFGELTNTLIRDQLVRGTRHPKVQKKHLAKITNLRQAISIIESIEHTTSWVKEMRRDELKVAEIGNVDDRAHDDVSKGKKRNPEGKLNSERQKQVAERFKCYRCGSSLHNPDSSNSFAVLSTCKKCGKKGNYASVCKGRKVMEMSGSDAFNRYKNYRRILSKLLLE</sequence>
<keyword evidence="3" id="KW-1185">Reference proteome</keyword>
<reference evidence="2" key="1">
    <citation type="journal article" date="2022" name="bioRxiv">
        <title>Sequencing and chromosome-scale assembly of the giantPleurodeles waltlgenome.</title>
        <authorList>
            <person name="Brown T."/>
            <person name="Elewa A."/>
            <person name="Iarovenko S."/>
            <person name="Subramanian E."/>
            <person name="Araus A.J."/>
            <person name="Petzold A."/>
            <person name="Susuki M."/>
            <person name="Suzuki K.-i.T."/>
            <person name="Hayashi T."/>
            <person name="Toyoda A."/>
            <person name="Oliveira C."/>
            <person name="Osipova E."/>
            <person name="Leigh N.D."/>
            <person name="Simon A."/>
            <person name="Yun M.H."/>
        </authorList>
    </citation>
    <scope>NUCLEOTIDE SEQUENCE</scope>
    <source>
        <strain evidence="2">20211129_DDA</strain>
        <tissue evidence="2">Liver</tissue>
    </source>
</reference>
<protein>
    <submittedName>
        <fullName evidence="2">Uncharacterized protein</fullName>
    </submittedName>
</protein>